<organism evidence="2 3">
    <name type="scientific">Psilocybe cyanescens</name>
    <dbReference type="NCBI Taxonomy" id="93625"/>
    <lineage>
        <taxon>Eukaryota</taxon>
        <taxon>Fungi</taxon>
        <taxon>Dikarya</taxon>
        <taxon>Basidiomycota</taxon>
        <taxon>Agaricomycotina</taxon>
        <taxon>Agaricomycetes</taxon>
        <taxon>Agaricomycetidae</taxon>
        <taxon>Agaricales</taxon>
        <taxon>Agaricineae</taxon>
        <taxon>Strophariaceae</taxon>
        <taxon>Psilocybe</taxon>
    </lineage>
</organism>
<evidence type="ECO:0000313" key="3">
    <source>
        <dbReference type="Proteomes" id="UP000283269"/>
    </source>
</evidence>
<dbReference type="GO" id="GO:0006384">
    <property type="term" value="P:transcription initiation at RNA polymerase III promoter"/>
    <property type="evidence" value="ECO:0007669"/>
    <property type="project" value="InterPro"/>
</dbReference>
<dbReference type="InterPro" id="IPR015943">
    <property type="entry name" value="WD40/YVTN_repeat-like_dom_sf"/>
</dbReference>
<dbReference type="InterPro" id="IPR024761">
    <property type="entry name" value="TFIIIC_delta_N"/>
</dbReference>
<dbReference type="Pfam" id="PF12657">
    <property type="entry name" value="TFIIIC_delta"/>
    <property type="match status" value="1"/>
</dbReference>
<dbReference type="Gene3D" id="2.130.10.10">
    <property type="entry name" value="YVTN repeat-like/Quinoprotein amine dehydrogenase"/>
    <property type="match status" value="1"/>
</dbReference>
<gene>
    <name evidence="2" type="ORF">CVT25_010267</name>
</gene>
<dbReference type="InterPro" id="IPR044230">
    <property type="entry name" value="GTF3C4"/>
</dbReference>
<proteinExistence type="predicted"/>
<dbReference type="OrthoDB" id="421374at2759"/>
<dbReference type="InterPro" id="IPR036322">
    <property type="entry name" value="WD40_repeat_dom_sf"/>
</dbReference>
<dbReference type="Proteomes" id="UP000283269">
    <property type="component" value="Unassembled WGS sequence"/>
</dbReference>
<sequence>MTLPVYTALNIPTVTSYPSLKCVQWSADGQLCYISKNAAVILTPDHGINFDNGSVIKATPSKDDPALGWFKTMIQHDKATPTKWPEYSQAWGAVSLGSIDLSVTSMAISPIGVSSNGGCIFATLSSNMDINFWMAGKNYLKGEWLKVFDVTSYLLDHFAAKEEENLASILKAQTICIEWTPQPNFGLLPTPSIDGSLLILGTRAGCLTFLRYRRGGGPEIIATLAVADNWITQIAFSCWNKIKPGHCEGYLAYGVSDGSVGLVKITQILQENTASLPFSTQYDIQVTLEHGSSLIYGPESKSGITALRWVHAPGRSPILVSSHPGLINLWSASEDAAAALYWTGSRALRLQTQRISVDASALHPVTGISYLRRQDRLVVTLFDGSFHVIRSFSADPMWAARSMVDSGEEHLTSEVLSGVSRATFVRSEKGGVDKQDMVKVNGAVSYDGAACFLWVYESARPSDFSYKHDAKHSSTLIVARMWEDEDEALLLQNLANLLNTVEASSGYSPLHLLRPYLIHLRDPAKLDALHAKFLEILVAQPSSVEDYSKTINIPSREEGFVDDNVRSQFRYAVSTNLFGWDDLLSLRMRLSLADFAWKLSSSEERQAASGVIAQSLLNSISH</sequence>
<comment type="caution">
    <text evidence="2">The sequence shown here is derived from an EMBL/GenBank/DDBJ whole genome shotgun (WGS) entry which is preliminary data.</text>
</comment>
<dbReference type="GO" id="GO:0004402">
    <property type="term" value="F:histone acetyltransferase activity"/>
    <property type="evidence" value="ECO:0007669"/>
    <property type="project" value="InterPro"/>
</dbReference>
<protein>
    <recommendedName>
        <fullName evidence="1">Transcription factor IIIC 90kDa subunit N-terminal domain-containing protein</fullName>
    </recommendedName>
</protein>
<dbReference type="EMBL" id="NHYD01002006">
    <property type="protein sequence ID" value="PPQ88838.1"/>
    <property type="molecule type" value="Genomic_DNA"/>
</dbReference>
<keyword evidence="3" id="KW-1185">Reference proteome</keyword>
<reference evidence="2 3" key="1">
    <citation type="journal article" date="2018" name="Evol. Lett.">
        <title>Horizontal gene cluster transfer increased hallucinogenic mushroom diversity.</title>
        <authorList>
            <person name="Reynolds H.T."/>
            <person name="Vijayakumar V."/>
            <person name="Gluck-Thaler E."/>
            <person name="Korotkin H.B."/>
            <person name="Matheny P.B."/>
            <person name="Slot J.C."/>
        </authorList>
    </citation>
    <scope>NUCLEOTIDE SEQUENCE [LARGE SCALE GENOMIC DNA]</scope>
    <source>
        <strain evidence="2 3">2631</strain>
    </source>
</reference>
<feature type="domain" description="Transcription factor IIIC 90kDa subunit N-terminal" evidence="1">
    <location>
        <begin position="25"/>
        <end position="388"/>
    </location>
</feature>
<dbReference type="PANTHER" id="PTHR15496:SF2">
    <property type="entry name" value="GENERAL TRANSCRIPTION FACTOR 3C POLYPEPTIDE 4"/>
    <property type="match status" value="1"/>
</dbReference>
<feature type="non-terminal residue" evidence="2">
    <location>
        <position position="622"/>
    </location>
</feature>
<dbReference type="GO" id="GO:0000127">
    <property type="term" value="C:transcription factor TFIIIC complex"/>
    <property type="evidence" value="ECO:0007669"/>
    <property type="project" value="InterPro"/>
</dbReference>
<dbReference type="InParanoid" id="A0A409XDH1"/>
<dbReference type="STRING" id="93625.A0A409XDH1"/>
<name>A0A409XDH1_PSICY</name>
<accession>A0A409XDH1</accession>
<evidence type="ECO:0000259" key="1">
    <source>
        <dbReference type="Pfam" id="PF12657"/>
    </source>
</evidence>
<dbReference type="SUPFAM" id="SSF50978">
    <property type="entry name" value="WD40 repeat-like"/>
    <property type="match status" value="1"/>
</dbReference>
<dbReference type="AlphaFoldDB" id="A0A409XDH1"/>
<dbReference type="PANTHER" id="PTHR15496">
    <property type="entry name" value="GENERAL TRANSCRIPTION FACTOR 3C POLYPEPTIDE 4 FAMILY"/>
    <property type="match status" value="1"/>
</dbReference>
<evidence type="ECO:0000313" key="2">
    <source>
        <dbReference type="EMBL" id="PPQ88838.1"/>
    </source>
</evidence>